<dbReference type="EMBL" id="SNRW01007647">
    <property type="protein sequence ID" value="KAA6380902.1"/>
    <property type="molecule type" value="Genomic_DNA"/>
</dbReference>
<evidence type="ECO:0000256" key="1">
    <source>
        <dbReference type="SAM" id="MobiDB-lite"/>
    </source>
</evidence>
<evidence type="ECO:0000313" key="3">
    <source>
        <dbReference type="Proteomes" id="UP000324800"/>
    </source>
</evidence>
<feature type="compositionally biased region" description="Basic and acidic residues" evidence="1">
    <location>
        <begin position="174"/>
        <end position="188"/>
    </location>
</feature>
<dbReference type="Proteomes" id="UP000324800">
    <property type="component" value="Unassembled WGS sequence"/>
</dbReference>
<feature type="region of interest" description="Disordered" evidence="1">
    <location>
        <begin position="293"/>
        <end position="313"/>
    </location>
</feature>
<proteinExistence type="predicted"/>
<feature type="compositionally biased region" description="Polar residues" evidence="1">
    <location>
        <begin position="237"/>
        <end position="250"/>
    </location>
</feature>
<comment type="caution">
    <text evidence="2">The sequence shown here is derived from an EMBL/GenBank/DDBJ whole genome shotgun (WGS) entry which is preliminary data.</text>
</comment>
<feature type="compositionally biased region" description="Basic residues" evidence="1">
    <location>
        <begin position="296"/>
        <end position="313"/>
    </location>
</feature>
<gene>
    <name evidence="2" type="ORF">EZS28_023571</name>
</gene>
<evidence type="ECO:0000313" key="2">
    <source>
        <dbReference type="EMBL" id="KAA6380902.1"/>
    </source>
</evidence>
<protein>
    <submittedName>
        <fullName evidence="2">Uncharacterized protein</fullName>
    </submittedName>
</protein>
<accession>A0A5J4VEM3</accession>
<dbReference type="AlphaFoldDB" id="A0A5J4VEM3"/>
<reference evidence="2 3" key="1">
    <citation type="submission" date="2019-03" db="EMBL/GenBank/DDBJ databases">
        <title>Single cell metagenomics reveals metabolic interactions within the superorganism composed of flagellate Streblomastix strix and complex community of Bacteroidetes bacteria on its surface.</title>
        <authorList>
            <person name="Treitli S.C."/>
            <person name="Kolisko M."/>
            <person name="Husnik F."/>
            <person name="Keeling P."/>
            <person name="Hampl V."/>
        </authorList>
    </citation>
    <scope>NUCLEOTIDE SEQUENCE [LARGE SCALE GENOMIC DNA]</scope>
    <source>
        <strain evidence="2">ST1C</strain>
    </source>
</reference>
<sequence>MEESFQDQSSQKEKDIFSSPIQTVLLFKRAALIQRSLDENSIDIAKSFIQGLSLFKQLDYPFISEKESKQRTYAYLALSAAIRRFEYDQAINAKQSDNQILTRSMDWFQSVNGYFLPYPKMNPTTFDQICSTGEYNPSMDQLSESFSGQRYNPYYHYAQVSQSESESEDVIQSKSEEHGMGHLNEDKVILTQKAKRKRETCSDDDVDKSKNYRKRRRLDSSETSEQDENQKDFPFNETKSSPNPTKTPEISTISRDLSMLQIDFAHMQIQENNQLLPDQFLQEFDKDEKKNLQQRLHNRKRHKKNKEARKSKKLQKLDKIQALRVDEQESLIELTSLLTHY</sequence>
<name>A0A5J4VEM3_9EUKA</name>
<feature type="region of interest" description="Disordered" evidence="1">
    <location>
        <begin position="159"/>
        <end position="250"/>
    </location>
</feature>
<organism evidence="2 3">
    <name type="scientific">Streblomastix strix</name>
    <dbReference type="NCBI Taxonomy" id="222440"/>
    <lineage>
        <taxon>Eukaryota</taxon>
        <taxon>Metamonada</taxon>
        <taxon>Preaxostyla</taxon>
        <taxon>Oxymonadida</taxon>
        <taxon>Streblomastigidae</taxon>
        <taxon>Streblomastix</taxon>
    </lineage>
</organism>